<protein>
    <submittedName>
        <fullName evidence="1">Uncharacterized protein</fullName>
    </submittedName>
</protein>
<dbReference type="AlphaFoldDB" id="A0A811T7J5"/>
<name>A0A811T7J5_9EURY</name>
<gene>
    <name evidence="1" type="ORF">CHKLHMKO_00466</name>
</gene>
<evidence type="ECO:0000313" key="2">
    <source>
        <dbReference type="Proteomes" id="UP000610373"/>
    </source>
</evidence>
<dbReference type="EMBL" id="CAJHIO010000030">
    <property type="protein sequence ID" value="CAD6493366.1"/>
    <property type="molecule type" value="Genomic_DNA"/>
</dbReference>
<accession>A0A811T7J5</accession>
<organism evidence="1 2">
    <name type="scientific">Candidatus Argoarchaeum ethanivorans</name>
    <dbReference type="NCBI Taxonomy" id="2608793"/>
    <lineage>
        <taxon>Archaea</taxon>
        <taxon>Methanobacteriati</taxon>
        <taxon>Methanobacteriota</taxon>
        <taxon>Stenosarchaea group</taxon>
        <taxon>Methanomicrobia</taxon>
        <taxon>Methanosarcinales</taxon>
        <taxon>Methanosarcinales incertae sedis</taxon>
        <taxon>GOM Arc I cluster</taxon>
        <taxon>Candidatus Argoarchaeum</taxon>
    </lineage>
</organism>
<reference evidence="1" key="1">
    <citation type="submission" date="2020-10" db="EMBL/GenBank/DDBJ databases">
        <authorList>
            <person name="Hahn C.J."/>
            <person name="Laso-Perez R."/>
            <person name="Vulcano F."/>
            <person name="Vaziourakis K.-M."/>
            <person name="Stokke R."/>
            <person name="Steen I.H."/>
            <person name="Teske A."/>
            <person name="Boetius A."/>
            <person name="Liebeke M."/>
            <person name="Amann R."/>
            <person name="Knittel K."/>
        </authorList>
    </citation>
    <scope>NUCLEOTIDE SEQUENCE</scope>
    <source>
        <strain evidence="1">Gfbio:e3339647-f889-4370-9287-4fb5cb688e4c:AG392O15_GoMArc1</strain>
    </source>
</reference>
<dbReference type="Proteomes" id="UP000610373">
    <property type="component" value="Unassembled WGS sequence"/>
</dbReference>
<proteinExistence type="predicted"/>
<evidence type="ECO:0000313" key="1">
    <source>
        <dbReference type="EMBL" id="CAD6493366.1"/>
    </source>
</evidence>
<comment type="caution">
    <text evidence="1">The sequence shown here is derived from an EMBL/GenBank/DDBJ whole genome shotgun (WGS) entry which is preliminary data.</text>
</comment>
<sequence>MPGYQNIEEKSIVNTVGNANLSKNALPIMYNTLEFFLTSPKEGKVLLCIRGSNVHNSMGRAVSLRAIEKETGLPSSTLKSNEKGILPRLIKRGLIKNRTNTYELTGIGCAVVDGYYAFVNTLIPELGAIKSREPEIFDWQKLKMMIKKT</sequence>